<dbReference type="AlphaFoldDB" id="A6KHG2"/>
<dbReference type="Proteomes" id="UP000234681">
    <property type="component" value="Chromosome 3"/>
</dbReference>
<keyword evidence="6" id="KW-0460">Magnesium</keyword>
<dbReference type="Gene3D" id="3.30.420.40">
    <property type="match status" value="1"/>
</dbReference>
<evidence type="ECO:0000256" key="1">
    <source>
        <dbReference type="ARBA" id="ARBA00001913"/>
    </source>
</evidence>
<sequence length="244" mass="26869">MRKIPNHGTLRMTKVAYPLGLCVGLFIYVAYIKWHRASAAQAFFTIAGAASGVRWTQQAFSSPDSATRGHEVFYGIMFDAGSTGTRIHVFQFARPPGETPTLTHETFKALKPGLSAYADDVEKSAQGIQELLNVAKQHIPYDFWKATPLVLKATADAEKGGSLVVGDFEIAAKYVCRTLETQPPSSPFACMDLTYISLLLHEFGFPGDKVLKLARKIDNVETSWALGAIFHYIDSLKRQKVPAL</sequence>
<comment type="similarity">
    <text evidence="3">Belongs to the GDA1/CD39 NTPase family.</text>
</comment>
<keyword evidence="7" id="KW-0472">Membrane</keyword>
<evidence type="ECO:0000256" key="7">
    <source>
        <dbReference type="SAM" id="Phobius"/>
    </source>
</evidence>
<protein>
    <submittedName>
        <fullName evidence="8">Ectonucleoside triphosphate diphosphohydrolase 6, isoform CRA_c</fullName>
    </submittedName>
</protein>
<gene>
    <name evidence="8 10" type="primary">Entpd6</name>
    <name evidence="8" type="ORF">rCG_37446</name>
</gene>
<dbReference type="EMBL" id="CH474050">
    <property type="protein sequence ID" value="EDL86144.1"/>
    <property type="molecule type" value="Genomic_DNA"/>
</dbReference>
<keyword evidence="5" id="KW-0106">Calcium</keyword>
<feature type="transmembrane region" description="Helical" evidence="7">
    <location>
        <begin position="15"/>
        <end position="34"/>
    </location>
</feature>
<keyword evidence="7" id="KW-0812">Transmembrane</keyword>
<dbReference type="RGD" id="619725">
    <property type="gene designation" value="Entpd6"/>
</dbReference>
<evidence type="ECO:0000256" key="5">
    <source>
        <dbReference type="ARBA" id="ARBA00022837"/>
    </source>
</evidence>
<dbReference type="Pfam" id="PF01150">
    <property type="entry name" value="GDA1_CD39"/>
    <property type="match status" value="1"/>
</dbReference>
<accession>A6KHG2</accession>
<evidence type="ECO:0000256" key="2">
    <source>
        <dbReference type="ARBA" id="ARBA00001946"/>
    </source>
</evidence>
<evidence type="ECO:0000313" key="10">
    <source>
        <dbReference type="RGD" id="619725"/>
    </source>
</evidence>
<comment type="cofactor">
    <cofactor evidence="2">
        <name>Mg(2+)</name>
        <dbReference type="ChEBI" id="CHEBI:18420"/>
    </cofactor>
</comment>
<proteinExistence type="inferred from homology"/>
<reference evidence="8 9" key="1">
    <citation type="submission" date="2005-09" db="EMBL/GenBank/DDBJ databases">
        <authorList>
            <person name="Mural R.J."/>
            <person name="Li P.W."/>
            <person name="Adams M.D."/>
            <person name="Amanatides P.G."/>
            <person name="Baden-Tillson H."/>
            <person name="Barnstead M."/>
            <person name="Chin S.H."/>
            <person name="Dew I."/>
            <person name="Evans C.A."/>
            <person name="Ferriera S."/>
            <person name="Flanigan M."/>
            <person name="Fosler C."/>
            <person name="Glodek A."/>
            <person name="Gu Z."/>
            <person name="Holt R.A."/>
            <person name="Jennings D."/>
            <person name="Kraft C.L."/>
            <person name="Lu F."/>
            <person name="Nguyen T."/>
            <person name="Nusskern D.R."/>
            <person name="Pfannkoch C.M."/>
            <person name="Sitter C."/>
            <person name="Sutton G.G."/>
            <person name="Venter J.C."/>
            <person name="Wang Z."/>
            <person name="Woodage T."/>
            <person name="Zheng X.H."/>
            <person name="Zhong F."/>
        </authorList>
    </citation>
    <scope>NUCLEOTIDE SEQUENCE [LARGE SCALE GENOMIC DNA]</scope>
    <source>
        <strain>BN</strain>
        <strain evidence="9">Sprague-Dawley</strain>
    </source>
</reference>
<organism evidence="8 9">
    <name type="scientific">Rattus norvegicus</name>
    <name type="common">Rat</name>
    <dbReference type="NCBI Taxonomy" id="10116"/>
    <lineage>
        <taxon>Eukaryota</taxon>
        <taxon>Metazoa</taxon>
        <taxon>Chordata</taxon>
        <taxon>Craniata</taxon>
        <taxon>Vertebrata</taxon>
        <taxon>Euteleostomi</taxon>
        <taxon>Mammalia</taxon>
        <taxon>Eutheria</taxon>
        <taxon>Euarchontoglires</taxon>
        <taxon>Glires</taxon>
        <taxon>Rodentia</taxon>
        <taxon>Myomorpha</taxon>
        <taxon>Muroidea</taxon>
        <taxon>Muridae</taxon>
        <taxon>Murinae</taxon>
        <taxon>Rattus</taxon>
    </lineage>
</organism>
<dbReference type="GO" id="GO:0016787">
    <property type="term" value="F:hydrolase activity"/>
    <property type="evidence" value="ECO:0007669"/>
    <property type="project" value="UniProtKB-KW"/>
</dbReference>
<dbReference type="PANTHER" id="PTHR11782:SF99">
    <property type="entry name" value="ECTONUCLEOSIDE TRIPHOSPHATE DIPHOSPHOHYDROLASE 6"/>
    <property type="match status" value="1"/>
</dbReference>
<keyword evidence="7" id="KW-1133">Transmembrane helix</keyword>
<comment type="cofactor">
    <cofactor evidence="1">
        <name>Ca(2+)</name>
        <dbReference type="ChEBI" id="CHEBI:29108"/>
    </cofactor>
</comment>
<evidence type="ECO:0000256" key="4">
    <source>
        <dbReference type="ARBA" id="ARBA00022801"/>
    </source>
</evidence>
<evidence type="ECO:0000256" key="3">
    <source>
        <dbReference type="ARBA" id="ARBA00009283"/>
    </source>
</evidence>
<evidence type="ECO:0000256" key="6">
    <source>
        <dbReference type="ARBA" id="ARBA00022842"/>
    </source>
</evidence>
<evidence type="ECO:0000313" key="8">
    <source>
        <dbReference type="EMBL" id="EDL86144.1"/>
    </source>
</evidence>
<keyword evidence="4 8" id="KW-0378">Hydrolase</keyword>
<evidence type="ECO:0000313" key="9">
    <source>
        <dbReference type="Proteomes" id="UP000234681"/>
    </source>
</evidence>
<dbReference type="PANTHER" id="PTHR11782">
    <property type="entry name" value="ADENOSINE/GUANOSINE DIPHOSPHATASE"/>
    <property type="match status" value="1"/>
</dbReference>
<name>A6KHG2_RAT</name>
<dbReference type="InterPro" id="IPR000407">
    <property type="entry name" value="GDA1_CD39_NTPase"/>
</dbReference>